<dbReference type="PANTHER" id="PTHR23416:SF23">
    <property type="entry name" value="ACETYLTRANSFERASE C18B11.09C-RELATED"/>
    <property type="match status" value="1"/>
</dbReference>
<dbReference type="AlphaFoldDB" id="A0A1G9N881"/>
<reference evidence="3 4" key="1">
    <citation type="submission" date="2016-10" db="EMBL/GenBank/DDBJ databases">
        <authorList>
            <person name="de Groot N.N."/>
        </authorList>
    </citation>
    <scope>NUCLEOTIDE SEQUENCE [LARGE SCALE GENOMIC DNA]</scope>
    <source>
        <strain evidence="3 4">DSM 25294</strain>
    </source>
</reference>
<name>A0A1G9N881_9RHOB</name>
<keyword evidence="2 3" id="KW-0808">Transferase</keyword>
<evidence type="ECO:0000256" key="1">
    <source>
        <dbReference type="ARBA" id="ARBA00007274"/>
    </source>
</evidence>
<comment type="similarity">
    <text evidence="1">Belongs to the transferase hexapeptide repeat family.</text>
</comment>
<dbReference type="CDD" id="cd05825">
    <property type="entry name" value="LbH_wcaF_like"/>
    <property type="match status" value="1"/>
</dbReference>
<evidence type="ECO:0000256" key="2">
    <source>
        <dbReference type="ARBA" id="ARBA00022679"/>
    </source>
</evidence>
<keyword evidence="4" id="KW-1185">Reference proteome</keyword>
<dbReference type="EMBL" id="FNEK01000118">
    <property type="protein sequence ID" value="SDL82075.1"/>
    <property type="molecule type" value="Genomic_DNA"/>
</dbReference>
<accession>A0A1G9N881</accession>
<dbReference type="RefSeq" id="WP_093164561.1">
    <property type="nucleotide sequence ID" value="NZ_FNEK01000118.1"/>
</dbReference>
<dbReference type="NCBIfam" id="NF007797">
    <property type="entry name" value="PRK10502.1"/>
    <property type="match status" value="1"/>
</dbReference>
<evidence type="ECO:0000313" key="4">
    <source>
        <dbReference type="Proteomes" id="UP000199382"/>
    </source>
</evidence>
<dbReference type="STRING" id="571298.SAMN04488026_11185"/>
<dbReference type="GO" id="GO:0005829">
    <property type="term" value="C:cytosol"/>
    <property type="evidence" value="ECO:0007669"/>
    <property type="project" value="TreeGrafter"/>
</dbReference>
<protein>
    <submittedName>
        <fullName evidence="3">Putative colanic acid biosynthesis acetyltransferase WcaF</fullName>
    </submittedName>
</protein>
<dbReference type="SUPFAM" id="SSF51161">
    <property type="entry name" value="Trimeric LpxA-like enzymes"/>
    <property type="match status" value="1"/>
</dbReference>
<dbReference type="Proteomes" id="UP000199382">
    <property type="component" value="Unassembled WGS sequence"/>
</dbReference>
<gene>
    <name evidence="3" type="ORF">SAMN04488026_11185</name>
</gene>
<organism evidence="3 4">
    <name type="scientific">Aliiruegeria lutimaris</name>
    <dbReference type="NCBI Taxonomy" id="571298"/>
    <lineage>
        <taxon>Bacteria</taxon>
        <taxon>Pseudomonadati</taxon>
        <taxon>Pseudomonadota</taxon>
        <taxon>Alphaproteobacteria</taxon>
        <taxon>Rhodobacterales</taxon>
        <taxon>Roseobacteraceae</taxon>
        <taxon>Aliiruegeria</taxon>
    </lineage>
</organism>
<dbReference type="Gene3D" id="2.160.10.10">
    <property type="entry name" value="Hexapeptide repeat proteins"/>
    <property type="match status" value="1"/>
</dbReference>
<dbReference type="GO" id="GO:0008374">
    <property type="term" value="F:O-acyltransferase activity"/>
    <property type="evidence" value="ECO:0007669"/>
    <property type="project" value="TreeGrafter"/>
</dbReference>
<dbReference type="InterPro" id="IPR051159">
    <property type="entry name" value="Hexapeptide_acetyltransf"/>
</dbReference>
<dbReference type="OrthoDB" id="9815592at2"/>
<evidence type="ECO:0000313" key="3">
    <source>
        <dbReference type="EMBL" id="SDL82075.1"/>
    </source>
</evidence>
<sequence>MNDPAQRLDRFESSNFDRGASKLTEFAWMLTQAWFFGSWLPGSGWRGKILRVFGATIGTGVVIKPRVTIKFPWRLTVGDHVWIGERVWIDNLAHVVLDNHSCISQGAYLCTGSHDWKDQQFGLVTKPINVGPGAWVGARATLAPGAVLEDGAVLAIGALGIGRLAAMTVYRADGTTQPRSAQSANAKPKADRYD</sequence>
<proteinExistence type="inferred from homology"/>
<dbReference type="InterPro" id="IPR011004">
    <property type="entry name" value="Trimer_LpxA-like_sf"/>
</dbReference>
<dbReference type="PANTHER" id="PTHR23416">
    <property type="entry name" value="SIALIC ACID SYNTHASE-RELATED"/>
    <property type="match status" value="1"/>
</dbReference>